<organism evidence="2 3">
    <name type="scientific">Staphylococcus pseudintermedius</name>
    <dbReference type="NCBI Taxonomy" id="283734"/>
    <lineage>
        <taxon>Bacteria</taxon>
        <taxon>Bacillati</taxon>
        <taxon>Bacillota</taxon>
        <taxon>Bacilli</taxon>
        <taxon>Bacillales</taxon>
        <taxon>Staphylococcaceae</taxon>
        <taxon>Staphylococcus</taxon>
        <taxon>Staphylococcus intermedius group</taxon>
    </lineage>
</organism>
<evidence type="ECO:0000256" key="1">
    <source>
        <dbReference type="SAM" id="MobiDB-lite"/>
    </source>
</evidence>
<dbReference type="EMBL" id="QEIT01000485">
    <property type="protein sequence ID" value="PWZ68898.1"/>
    <property type="molecule type" value="Genomic_DNA"/>
</dbReference>
<comment type="caution">
    <text evidence="2">The sequence shown here is derived from an EMBL/GenBank/DDBJ whole genome shotgun (WGS) entry which is preliminary data.</text>
</comment>
<feature type="non-terminal residue" evidence="2">
    <location>
        <position position="1"/>
    </location>
</feature>
<dbReference type="AlphaFoldDB" id="A0A317YLN3"/>
<protein>
    <submittedName>
        <fullName evidence="2">Osmoprotectant</fullName>
    </submittedName>
</protein>
<proteinExistence type="predicted"/>
<reference evidence="2 3" key="1">
    <citation type="journal article" date="2018" name="Vet. Microbiol.">
        <title>Clonal diversity and geographic distribution of methicillin-resistant Staphylococcus pseudintermedius from Australian animals: Discovery of novel sequence types.</title>
        <authorList>
            <person name="Worthing K.A."/>
            <person name="Abraham S."/>
            <person name="Coombs G.W."/>
            <person name="Pang S."/>
            <person name="Saputra S."/>
            <person name="Jordan D."/>
            <person name="Trott D.J."/>
            <person name="Norris J.M."/>
        </authorList>
    </citation>
    <scope>NUCLEOTIDE SEQUENCE [LARGE SCALE GENOMIC DNA]</scope>
    <source>
        <strain evidence="2 3">ST525 1</strain>
    </source>
</reference>
<accession>A0A317YLN3</accession>
<sequence length="63" mass="7068">DDKQRLVGLITRANVVDIVYDTIWGDSEDTVQTEHVGEDTTSSKVHEQHTTNVKVRDIGDDKS</sequence>
<evidence type="ECO:0000313" key="3">
    <source>
        <dbReference type="Proteomes" id="UP000246800"/>
    </source>
</evidence>
<feature type="region of interest" description="Disordered" evidence="1">
    <location>
        <begin position="32"/>
        <end position="63"/>
    </location>
</feature>
<evidence type="ECO:0000313" key="2">
    <source>
        <dbReference type="EMBL" id="PWZ68898.1"/>
    </source>
</evidence>
<name>A0A317YLN3_STAPS</name>
<dbReference type="Proteomes" id="UP000246800">
    <property type="component" value="Unassembled WGS sequence"/>
</dbReference>
<gene>
    <name evidence="2" type="ORF">DD902_14655</name>
</gene>
<feature type="compositionally biased region" description="Basic and acidic residues" evidence="1">
    <location>
        <begin position="44"/>
        <end position="63"/>
    </location>
</feature>